<evidence type="ECO:0000256" key="3">
    <source>
        <dbReference type="ARBA" id="ARBA00023163"/>
    </source>
</evidence>
<proteinExistence type="predicted"/>
<dbReference type="AlphaFoldDB" id="A0A495QT77"/>
<evidence type="ECO:0000256" key="1">
    <source>
        <dbReference type="ARBA" id="ARBA00023015"/>
    </source>
</evidence>
<comment type="caution">
    <text evidence="6">The sequence shown here is derived from an EMBL/GenBank/DDBJ whole genome shotgun (WGS) entry which is preliminary data.</text>
</comment>
<gene>
    <name evidence="6" type="ORF">BZB76_2063</name>
</gene>
<dbReference type="PANTHER" id="PTHR30136">
    <property type="entry name" value="HELIX-TURN-HELIX TRANSCRIPTIONAL REGULATOR, ICLR FAMILY"/>
    <property type="match status" value="1"/>
</dbReference>
<dbReference type="Proteomes" id="UP000274601">
    <property type="component" value="Unassembled WGS sequence"/>
</dbReference>
<keyword evidence="3" id="KW-0804">Transcription</keyword>
<name>A0A495QT77_9ACTN</name>
<keyword evidence="1" id="KW-0805">Transcription regulation</keyword>
<dbReference type="SUPFAM" id="SSF55781">
    <property type="entry name" value="GAF domain-like"/>
    <property type="match status" value="1"/>
</dbReference>
<dbReference type="Pfam" id="PF09339">
    <property type="entry name" value="HTH_IclR"/>
    <property type="match status" value="1"/>
</dbReference>
<keyword evidence="2" id="KW-0238">DNA-binding</keyword>
<dbReference type="RefSeq" id="WP_121434004.1">
    <property type="nucleotide sequence ID" value="NZ_RBWU01000002.1"/>
</dbReference>
<organism evidence="6 7">
    <name type="scientific">Actinomadura pelletieri DSM 43383</name>
    <dbReference type="NCBI Taxonomy" id="1120940"/>
    <lineage>
        <taxon>Bacteria</taxon>
        <taxon>Bacillati</taxon>
        <taxon>Actinomycetota</taxon>
        <taxon>Actinomycetes</taxon>
        <taxon>Streptosporangiales</taxon>
        <taxon>Thermomonosporaceae</taxon>
        <taxon>Actinomadura</taxon>
    </lineage>
</organism>
<dbReference type="OrthoDB" id="60629at2"/>
<feature type="domain" description="IclR-ED" evidence="5">
    <location>
        <begin position="68"/>
        <end position="252"/>
    </location>
</feature>
<evidence type="ECO:0000256" key="2">
    <source>
        <dbReference type="ARBA" id="ARBA00023125"/>
    </source>
</evidence>
<dbReference type="PROSITE" id="PS51077">
    <property type="entry name" value="HTH_ICLR"/>
    <property type="match status" value="1"/>
</dbReference>
<accession>A0A495QT77</accession>
<dbReference type="PROSITE" id="PS51078">
    <property type="entry name" value="ICLR_ED"/>
    <property type="match status" value="1"/>
</dbReference>
<dbReference type="InterPro" id="IPR014757">
    <property type="entry name" value="Tscrpt_reg_IclR_C"/>
</dbReference>
<dbReference type="InterPro" id="IPR036388">
    <property type="entry name" value="WH-like_DNA-bd_sf"/>
</dbReference>
<feature type="domain" description="HTH iclR-type" evidence="4">
    <location>
        <begin position="5"/>
        <end position="67"/>
    </location>
</feature>
<evidence type="ECO:0000313" key="7">
    <source>
        <dbReference type="Proteomes" id="UP000274601"/>
    </source>
</evidence>
<dbReference type="Gene3D" id="1.10.10.10">
    <property type="entry name" value="Winged helix-like DNA-binding domain superfamily/Winged helix DNA-binding domain"/>
    <property type="match status" value="1"/>
</dbReference>
<dbReference type="GO" id="GO:0045892">
    <property type="term" value="P:negative regulation of DNA-templated transcription"/>
    <property type="evidence" value="ECO:0007669"/>
    <property type="project" value="TreeGrafter"/>
</dbReference>
<dbReference type="Pfam" id="PF01614">
    <property type="entry name" value="IclR_C"/>
    <property type="match status" value="1"/>
</dbReference>
<reference evidence="6 7" key="1">
    <citation type="submission" date="2018-10" db="EMBL/GenBank/DDBJ databases">
        <title>Genomic Encyclopedia of Archaeal and Bacterial Type Strains, Phase II (KMG-II): from individual species to whole genera.</title>
        <authorList>
            <person name="Goeker M."/>
        </authorList>
    </citation>
    <scope>NUCLEOTIDE SEQUENCE [LARGE SCALE GENOMIC DNA]</scope>
    <source>
        <strain evidence="6 7">DSM 43383</strain>
    </source>
</reference>
<keyword evidence="7" id="KW-1185">Reference proteome</keyword>
<dbReference type="InterPro" id="IPR036390">
    <property type="entry name" value="WH_DNA-bd_sf"/>
</dbReference>
<evidence type="ECO:0000313" key="6">
    <source>
        <dbReference type="EMBL" id="RKS76705.1"/>
    </source>
</evidence>
<dbReference type="SUPFAM" id="SSF46785">
    <property type="entry name" value="Winged helix' DNA-binding domain"/>
    <property type="match status" value="1"/>
</dbReference>
<dbReference type="InterPro" id="IPR050707">
    <property type="entry name" value="HTH_MetabolicPath_Reg"/>
</dbReference>
<protein>
    <submittedName>
        <fullName evidence="6">IclR family transcriptional regulator</fullName>
    </submittedName>
</protein>
<dbReference type="InterPro" id="IPR029016">
    <property type="entry name" value="GAF-like_dom_sf"/>
</dbReference>
<dbReference type="GO" id="GO:0003700">
    <property type="term" value="F:DNA-binding transcription factor activity"/>
    <property type="evidence" value="ECO:0007669"/>
    <property type="project" value="TreeGrafter"/>
</dbReference>
<dbReference type="EMBL" id="RBWU01000002">
    <property type="protein sequence ID" value="RKS76705.1"/>
    <property type="molecule type" value="Genomic_DNA"/>
</dbReference>
<dbReference type="InterPro" id="IPR005471">
    <property type="entry name" value="Tscrpt_reg_IclR_N"/>
</dbReference>
<evidence type="ECO:0000259" key="5">
    <source>
        <dbReference type="PROSITE" id="PS51078"/>
    </source>
</evidence>
<dbReference type="PANTHER" id="PTHR30136:SF2">
    <property type="entry name" value="TRANSCRIPTIONAL REGULATOR ICLR"/>
    <property type="match status" value="1"/>
</dbReference>
<evidence type="ECO:0000259" key="4">
    <source>
        <dbReference type="PROSITE" id="PS51077"/>
    </source>
</evidence>
<dbReference type="SMART" id="SM00346">
    <property type="entry name" value="HTH_ICLR"/>
    <property type="match status" value="1"/>
</dbReference>
<dbReference type="GO" id="GO:0003677">
    <property type="term" value="F:DNA binding"/>
    <property type="evidence" value="ECO:0007669"/>
    <property type="project" value="UniProtKB-KW"/>
</dbReference>
<sequence>MAREVPALSRALNILELFLDVPTLSAPDIAARLGLPRTTVHELLGTLVGRHYLVAVPGQPTRYRLGVRLFQLGGVFAQNLDMIREAQEVADETAAACGETVQVGVLQGDQVLYIARAESTHPVRMVSTVGRLLPAHCTGLGKVLLAGLPQEELDVLFPDDRELITMTANSIASVDRLREEIARIRETGLGYDDAESNDAVHCVAAGVHDHTGAQVASMSISVPSPRWDDQVRARLGELVRERAGVLSARLGHLV</sequence>
<dbReference type="Gene3D" id="3.30.450.40">
    <property type="match status" value="1"/>
</dbReference>